<dbReference type="EMBL" id="JACHOT010000008">
    <property type="protein sequence ID" value="MBB4652870.1"/>
    <property type="molecule type" value="Genomic_DNA"/>
</dbReference>
<dbReference type="InterPro" id="IPR029044">
    <property type="entry name" value="Nucleotide-diphossugar_trans"/>
</dbReference>
<dbReference type="PANTHER" id="PTHR43685">
    <property type="entry name" value="GLYCOSYLTRANSFERASE"/>
    <property type="match status" value="1"/>
</dbReference>
<feature type="domain" description="Glycosyltransferase 2-like" evidence="1">
    <location>
        <begin position="2"/>
        <end position="119"/>
    </location>
</feature>
<keyword evidence="3" id="KW-1185">Reference proteome</keyword>
<dbReference type="InterPro" id="IPR050834">
    <property type="entry name" value="Glycosyltransf_2"/>
</dbReference>
<gene>
    <name evidence="2" type="ORF">GGQ99_004651</name>
</gene>
<comment type="caution">
    <text evidence="2">The sequence shown here is derived from an EMBL/GenBank/DDBJ whole genome shotgun (WGS) entry which is preliminary data.</text>
</comment>
<dbReference type="InterPro" id="IPR001173">
    <property type="entry name" value="Glyco_trans_2-like"/>
</dbReference>
<evidence type="ECO:0000259" key="1">
    <source>
        <dbReference type="Pfam" id="PF00535"/>
    </source>
</evidence>
<dbReference type="CDD" id="cd00761">
    <property type="entry name" value="Glyco_tranf_GTA_type"/>
    <property type="match status" value="1"/>
</dbReference>
<dbReference type="Pfam" id="PF00535">
    <property type="entry name" value="Glycos_transf_2"/>
    <property type="match status" value="1"/>
</dbReference>
<accession>A0ABR6L805</accession>
<protein>
    <submittedName>
        <fullName evidence="2">Glycosyltransferase involved in cell wall biosynthesis</fullName>
    </submittedName>
</protein>
<dbReference type="PANTHER" id="PTHR43685:SF2">
    <property type="entry name" value="GLYCOSYLTRANSFERASE 2-LIKE DOMAIN-CONTAINING PROTEIN"/>
    <property type="match status" value="1"/>
</dbReference>
<dbReference type="Gene3D" id="3.90.550.10">
    <property type="entry name" value="Spore Coat Polysaccharide Biosynthesis Protein SpsA, Chain A"/>
    <property type="match status" value="1"/>
</dbReference>
<evidence type="ECO:0000313" key="3">
    <source>
        <dbReference type="Proteomes" id="UP000539538"/>
    </source>
</evidence>
<sequence length="326" mass="36437">MMPTHCRPDVVGLAVESVLNQTFGDFELLVVGDGAIPGTAQAVKRFDDPRIRYFDLPKAPHFGYANRNVALRESRGELIGFAADDDLLFPDHLETLLRGLESGAAITYSQALWVSTDGIVAPFLTNLEFQDEMDAFRRGNTIAASCFLYRADALPNRDAWPEDVPSAADWRLWNRILDANPQSRIAYCRTPTVLHFSARRKASRHSAMPQLAEFIAIADSAAWWPDALRVPIDPDRTEQETFADLMGSTPGWCSHIRQASADLAARLAWDEIRHNRATTNRRLQAQAGQLAAKDAPPAVRSVRTPVQRIAAEIRRIPRNIIRLFRG</sequence>
<organism evidence="2 3">
    <name type="scientific">Aminobacter niigataensis</name>
    <dbReference type="NCBI Taxonomy" id="83265"/>
    <lineage>
        <taxon>Bacteria</taxon>
        <taxon>Pseudomonadati</taxon>
        <taxon>Pseudomonadota</taxon>
        <taxon>Alphaproteobacteria</taxon>
        <taxon>Hyphomicrobiales</taxon>
        <taxon>Phyllobacteriaceae</taxon>
        <taxon>Aminobacter</taxon>
    </lineage>
</organism>
<reference evidence="2 3" key="1">
    <citation type="submission" date="2020-08" db="EMBL/GenBank/DDBJ databases">
        <title>Genomic Encyclopedia of Type Strains, Phase IV (KMG-IV): sequencing the most valuable type-strain genomes for metagenomic binning, comparative biology and taxonomic classification.</title>
        <authorList>
            <person name="Goeker M."/>
        </authorList>
    </citation>
    <scope>NUCLEOTIDE SEQUENCE [LARGE SCALE GENOMIC DNA]</scope>
    <source>
        <strain evidence="2 3">DSM 7050</strain>
    </source>
</reference>
<name>A0ABR6L805_9HYPH</name>
<evidence type="ECO:0000313" key="2">
    <source>
        <dbReference type="EMBL" id="MBB4652870.1"/>
    </source>
</evidence>
<dbReference type="SUPFAM" id="SSF53448">
    <property type="entry name" value="Nucleotide-diphospho-sugar transferases"/>
    <property type="match status" value="1"/>
</dbReference>
<proteinExistence type="predicted"/>
<dbReference type="Proteomes" id="UP000539538">
    <property type="component" value="Unassembled WGS sequence"/>
</dbReference>